<proteinExistence type="predicted"/>
<feature type="compositionally biased region" description="Low complexity" evidence="1">
    <location>
        <begin position="19"/>
        <end position="28"/>
    </location>
</feature>
<evidence type="ECO:0000256" key="1">
    <source>
        <dbReference type="SAM" id="MobiDB-lite"/>
    </source>
</evidence>
<keyword evidence="3" id="KW-1185">Reference proteome</keyword>
<feature type="region of interest" description="Disordered" evidence="1">
    <location>
        <begin position="1"/>
        <end position="29"/>
    </location>
</feature>
<accession>A0ABD1UJJ1</accession>
<gene>
    <name evidence="2" type="ORF">Adt_10262</name>
</gene>
<name>A0ABD1UJJ1_9LAMI</name>
<protein>
    <submittedName>
        <fullName evidence="2">Uncharacterized protein</fullName>
    </submittedName>
</protein>
<dbReference type="EMBL" id="JBFOLK010000003">
    <property type="protein sequence ID" value="KAL2525208.1"/>
    <property type="molecule type" value="Genomic_DNA"/>
</dbReference>
<comment type="caution">
    <text evidence="2">The sequence shown here is derived from an EMBL/GenBank/DDBJ whole genome shotgun (WGS) entry which is preliminary data.</text>
</comment>
<sequence length="269" mass="30319">MSISRPGRPILSLSHTHRNSASNSVRVNSPPPLIHRRPGTFLLFYSPTGSRPRPAELASKCTLFDSSSGEIQFLCSITNSPISLTLNHFVTLSPIGFAAIVQFVSNVNAISKNWNLISDFVPRCLEVQSIRENDSVRTYYTRRKRLRSEVEDFPVVKRRCFLDMSVEKSQKATVSNEIENPSSEDCFLDGKFIRSTKTPSSTLSGMTFDCQKLEKIKSATSSVVNPNFGQLSHEINNIERVYKEMADNLNWKDMGYVHNNRCQSDSPFS</sequence>
<evidence type="ECO:0000313" key="2">
    <source>
        <dbReference type="EMBL" id="KAL2525208.1"/>
    </source>
</evidence>
<organism evidence="2 3">
    <name type="scientific">Abeliophyllum distichum</name>
    <dbReference type="NCBI Taxonomy" id="126358"/>
    <lineage>
        <taxon>Eukaryota</taxon>
        <taxon>Viridiplantae</taxon>
        <taxon>Streptophyta</taxon>
        <taxon>Embryophyta</taxon>
        <taxon>Tracheophyta</taxon>
        <taxon>Spermatophyta</taxon>
        <taxon>Magnoliopsida</taxon>
        <taxon>eudicotyledons</taxon>
        <taxon>Gunneridae</taxon>
        <taxon>Pentapetalae</taxon>
        <taxon>asterids</taxon>
        <taxon>lamiids</taxon>
        <taxon>Lamiales</taxon>
        <taxon>Oleaceae</taxon>
        <taxon>Forsythieae</taxon>
        <taxon>Abeliophyllum</taxon>
    </lineage>
</organism>
<evidence type="ECO:0000313" key="3">
    <source>
        <dbReference type="Proteomes" id="UP001604336"/>
    </source>
</evidence>
<dbReference type="AlphaFoldDB" id="A0ABD1UJJ1"/>
<dbReference type="Proteomes" id="UP001604336">
    <property type="component" value="Unassembled WGS sequence"/>
</dbReference>
<reference evidence="3" key="1">
    <citation type="submission" date="2024-07" db="EMBL/GenBank/DDBJ databases">
        <title>Two chromosome-level genome assemblies of Korean endemic species Abeliophyllum distichum and Forsythia ovata (Oleaceae).</title>
        <authorList>
            <person name="Jang H."/>
        </authorList>
    </citation>
    <scope>NUCLEOTIDE SEQUENCE [LARGE SCALE GENOMIC DNA]</scope>
</reference>